<dbReference type="NCBIfam" id="TIGR01549">
    <property type="entry name" value="HAD-SF-IA-v1"/>
    <property type="match status" value="1"/>
</dbReference>
<reference evidence="1" key="1">
    <citation type="submission" date="2019-10" db="EMBL/GenBank/DDBJ databases">
        <title>Description of Paenibacillus glebae sp. nov.</title>
        <authorList>
            <person name="Carlier A."/>
            <person name="Qi S."/>
        </authorList>
    </citation>
    <scope>NUCLEOTIDE SEQUENCE</scope>
    <source>
        <strain evidence="1">LMG 31456</strain>
    </source>
</reference>
<dbReference type="Gene3D" id="3.40.50.1000">
    <property type="entry name" value="HAD superfamily/HAD-like"/>
    <property type="match status" value="1"/>
</dbReference>
<dbReference type="EMBL" id="WHOD01000013">
    <property type="protein sequence ID" value="NOU92248.1"/>
    <property type="molecule type" value="Genomic_DNA"/>
</dbReference>
<gene>
    <name evidence="1" type="ORF">GC093_03220</name>
</gene>
<dbReference type="GO" id="GO:0008967">
    <property type="term" value="F:phosphoglycolate phosphatase activity"/>
    <property type="evidence" value="ECO:0007669"/>
    <property type="project" value="TreeGrafter"/>
</dbReference>
<organism evidence="1 2">
    <name type="scientific">Paenibacillus foliorum</name>
    <dbReference type="NCBI Taxonomy" id="2654974"/>
    <lineage>
        <taxon>Bacteria</taxon>
        <taxon>Bacillati</taxon>
        <taxon>Bacillota</taxon>
        <taxon>Bacilli</taxon>
        <taxon>Bacillales</taxon>
        <taxon>Paenibacillaceae</taxon>
        <taxon>Paenibacillus</taxon>
    </lineage>
</organism>
<dbReference type="PANTHER" id="PTHR43434:SF1">
    <property type="entry name" value="PHOSPHOGLYCOLATE PHOSPHATASE"/>
    <property type="match status" value="1"/>
</dbReference>
<dbReference type="PANTHER" id="PTHR43434">
    <property type="entry name" value="PHOSPHOGLYCOLATE PHOSPHATASE"/>
    <property type="match status" value="1"/>
</dbReference>
<dbReference type="GO" id="GO:0006281">
    <property type="term" value="P:DNA repair"/>
    <property type="evidence" value="ECO:0007669"/>
    <property type="project" value="TreeGrafter"/>
</dbReference>
<comment type="caution">
    <text evidence="1">The sequence shown here is derived from an EMBL/GenBank/DDBJ whole genome shotgun (WGS) entry which is preliminary data.</text>
</comment>
<dbReference type="Proteomes" id="UP000641588">
    <property type="component" value="Unassembled WGS sequence"/>
</dbReference>
<dbReference type="SUPFAM" id="SSF56784">
    <property type="entry name" value="HAD-like"/>
    <property type="match status" value="1"/>
</dbReference>
<sequence length="220" mass="24652">MVQQRRPTQGIIFDMDNTLLKSFINFPAMKHAIFDFLVDQSILPSTLPIEHHTTATIIEHAKQLHLDVELEQQVWSIASQFELAGMKGAGLEAGVLDFLASIHNKFTLAVVTNNALTAAQHALQETEIDRYFDLIVGREQMTSLKPSPSGFRYALDHFAHIPIDSWISLGDSWIDGKGSNDAGIPFVSYQTDLNIMKNRGVMAIGRIGEINELKQFLQYL</sequence>
<dbReference type="Gene3D" id="1.10.150.730">
    <property type="match status" value="1"/>
</dbReference>
<keyword evidence="2" id="KW-1185">Reference proteome</keyword>
<dbReference type="Pfam" id="PF13419">
    <property type="entry name" value="HAD_2"/>
    <property type="match status" value="1"/>
</dbReference>
<name>A0A972GKZ6_9BACL</name>
<dbReference type="InterPro" id="IPR041492">
    <property type="entry name" value="HAD_2"/>
</dbReference>
<evidence type="ECO:0000313" key="2">
    <source>
        <dbReference type="Proteomes" id="UP000641588"/>
    </source>
</evidence>
<keyword evidence="1" id="KW-0378">Hydrolase</keyword>
<protein>
    <submittedName>
        <fullName evidence="1">HAD-IA family hydrolase</fullName>
    </submittedName>
</protein>
<dbReference type="InterPro" id="IPR050155">
    <property type="entry name" value="HAD-like_hydrolase_sf"/>
</dbReference>
<accession>A0A972GKZ6</accession>
<dbReference type="SFLD" id="SFLDS00003">
    <property type="entry name" value="Haloacid_Dehalogenase"/>
    <property type="match status" value="1"/>
</dbReference>
<dbReference type="SFLD" id="SFLDG01129">
    <property type="entry name" value="C1.5:_HAD__Beta-PGM__Phosphata"/>
    <property type="match status" value="1"/>
</dbReference>
<proteinExistence type="predicted"/>
<dbReference type="RefSeq" id="WP_171650430.1">
    <property type="nucleotide sequence ID" value="NZ_WHOD01000013.1"/>
</dbReference>
<dbReference type="InterPro" id="IPR023214">
    <property type="entry name" value="HAD_sf"/>
</dbReference>
<dbReference type="InterPro" id="IPR036412">
    <property type="entry name" value="HAD-like_sf"/>
</dbReference>
<dbReference type="InterPro" id="IPR006439">
    <property type="entry name" value="HAD-SF_hydro_IA"/>
</dbReference>
<dbReference type="AlphaFoldDB" id="A0A972GKZ6"/>
<evidence type="ECO:0000313" key="1">
    <source>
        <dbReference type="EMBL" id="NOU92248.1"/>
    </source>
</evidence>